<dbReference type="Pfam" id="PF13629">
    <property type="entry name" value="T2SS-T3SS_pil_N"/>
    <property type="match status" value="1"/>
</dbReference>
<proteinExistence type="predicted"/>
<accession>A0A2V3TZY9</accession>
<name>A0A2V3TZY9_9HYPH</name>
<protein>
    <submittedName>
        <fullName evidence="2">Putative type II/III system pilus formation protein</fullName>
    </submittedName>
</protein>
<evidence type="ECO:0000313" key="2">
    <source>
        <dbReference type="EMBL" id="PXW54717.1"/>
    </source>
</evidence>
<gene>
    <name evidence="2" type="ORF">C7450_111250</name>
</gene>
<organism evidence="2 3">
    <name type="scientific">Chelatococcus asaccharovorans</name>
    <dbReference type="NCBI Taxonomy" id="28210"/>
    <lineage>
        <taxon>Bacteria</taxon>
        <taxon>Pseudomonadati</taxon>
        <taxon>Pseudomonadota</taxon>
        <taxon>Alphaproteobacteria</taxon>
        <taxon>Hyphomicrobiales</taxon>
        <taxon>Chelatococcaceae</taxon>
        <taxon>Chelatococcus</taxon>
    </lineage>
</organism>
<evidence type="ECO:0000259" key="1">
    <source>
        <dbReference type="Pfam" id="PF13629"/>
    </source>
</evidence>
<dbReference type="InterPro" id="IPR032789">
    <property type="entry name" value="T2SS-T3SS_pil_N"/>
</dbReference>
<evidence type="ECO:0000313" key="3">
    <source>
        <dbReference type="Proteomes" id="UP000248021"/>
    </source>
</evidence>
<feature type="domain" description="Pilus formation protein N-terminal" evidence="1">
    <location>
        <begin position="34"/>
        <end position="103"/>
    </location>
</feature>
<comment type="caution">
    <text evidence="2">The sequence shown here is derived from an EMBL/GenBank/DDBJ whole genome shotgun (WGS) entry which is preliminary data.</text>
</comment>
<reference evidence="2 3" key="1">
    <citation type="submission" date="2018-05" db="EMBL/GenBank/DDBJ databases">
        <title>Genomic Encyclopedia of Type Strains, Phase IV (KMG-IV): sequencing the most valuable type-strain genomes for metagenomic binning, comparative biology and taxonomic classification.</title>
        <authorList>
            <person name="Goeker M."/>
        </authorList>
    </citation>
    <scope>NUCLEOTIDE SEQUENCE [LARGE SCALE GENOMIC DNA]</scope>
    <source>
        <strain evidence="2 3">DSM 6462</strain>
    </source>
</reference>
<dbReference type="EMBL" id="QJJK01000011">
    <property type="protein sequence ID" value="PXW54717.1"/>
    <property type="molecule type" value="Genomic_DNA"/>
</dbReference>
<dbReference type="AlphaFoldDB" id="A0A2V3TZY9"/>
<dbReference type="RefSeq" id="WP_213284576.1">
    <property type="nucleotide sequence ID" value="NZ_CAKNFM010000006.1"/>
</dbReference>
<keyword evidence="3" id="KW-1185">Reference proteome</keyword>
<sequence length="157" mass="16469">MPLMRSDRAIATCLIALGAAIIAGGDDLCAAPMETISVRTNQARIVRLPENAQTVVVGNPSVADVSLQKNNVLVVTGKSFGITNVIALDAQGAVVGESQLRVEASRDGIVMVQHGRQRQSFICAPSCEPTLAIGDDTEAFRTLKGQIEDRNALAAGK</sequence>
<dbReference type="Proteomes" id="UP000248021">
    <property type="component" value="Unassembled WGS sequence"/>
</dbReference>